<evidence type="ECO:0000259" key="12">
    <source>
        <dbReference type="PROSITE" id="PS50262"/>
    </source>
</evidence>
<dbReference type="OrthoDB" id="9882130at2759"/>
<keyword evidence="4 11" id="KW-0552">Olfaction</keyword>
<keyword evidence="7 11" id="KW-0472">Membrane</keyword>
<dbReference type="GO" id="GO:0005886">
    <property type="term" value="C:plasma membrane"/>
    <property type="evidence" value="ECO:0007669"/>
    <property type="project" value="UniProtKB-SubCell"/>
</dbReference>
<evidence type="ECO:0000256" key="8">
    <source>
        <dbReference type="ARBA" id="ARBA00023170"/>
    </source>
</evidence>
<evidence type="ECO:0000256" key="11">
    <source>
        <dbReference type="RuleBase" id="RU363047"/>
    </source>
</evidence>
<evidence type="ECO:0000313" key="14">
    <source>
        <dbReference type="Proteomes" id="UP000812440"/>
    </source>
</evidence>
<keyword evidence="3 10" id="KW-0812">Transmembrane</keyword>
<dbReference type="SUPFAM" id="SSF81321">
    <property type="entry name" value="Family A G protein-coupled receptor-like"/>
    <property type="match status" value="1"/>
</dbReference>
<evidence type="ECO:0000256" key="3">
    <source>
        <dbReference type="ARBA" id="ARBA00022692"/>
    </source>
</evidence>
<name>A0A8T2J7A2_9PIPI</name>
<dbReference type="PANTHER" id="PTHR26452">
    <property type="entry name" value="OLFACTORY RECEPTOR"/>
    <property type="match status" value="1"/>
</dbReference>
<keyword evidence="5 11" id="KW-1133">Transmembrane helix</keyword>
<feature type="transmembrane region" description="Helical" evidence="11">
    <location>
        <begin position="25"/>
        <end position="50"/>
    </location>
</feature>
<evidence type="ECO:0000256" key="4">
    <source>
        <dbReference type="ARBA" id="ARBA00022725"/>
    </source>
</evidence>
<dbReference type="InterPro" id="IPR017452">
    <property type="entry name" value="GPCR_Rhodpsn_7TM"/>
</dbReference>
<protein>
    <recommendedName>
        <fullName evidence="11">Olfactory receptor</fullName>
    </recommendedName>
</protein>
<dbReference type="GO" id="GO:0004930">
    <property type="term" value="F:G protein-coupled receptor activity"/>
    <property type="evidence" value="ECO:0007669"/>
    <property type="project" value="UniProtKB-KW"/>
</dbReference>
<evidence type="ECO:0000256" key="9">
    <source>
        <dbReference type="ARBA" id="ARBA00023224"/>
    </source>
</evidence>
<dbReference type="InterPro" id="IPR000276">
    <property type="entry name" value="GPCR_Rhodpsn"/>
</dbReference>
<keyword evidence="11" id="KW-0716">Sensory transduction</keyword>
<keyword evidence="2 11" id="KW-1003">Cell membrane</keyword>
<dbReference type="PRINTS" id="PR00245">
    <property type="entry name" value="OLFACTORYR"/>
</dbReference>
<dbReference type="PROSITE" id="PS50262">
    <property type="entry name" value="G_PROTEIN_RECEP_F1_2"/>
    <property type="match status" value="1"/>
</dbReference>
<dbReference type="InterPro" id="IPR050516">
    <property type="entry name" value="Olfactory_GPCR"/>
</dbReference>
<evidence type="ECO:0000313" key="13">
    <source>
        <dbReference type="EMBL" id="KAG8441069.1"/>
    </source>
</evidence>
<keyword evidence="6 10" id="KW-0297">G-protein coupled receptor</keyword>
<dbReference type="AlphaFoldDB" id="A0A8T2J7A2"/>
<dbReference type="GO" id="GO:0004984">
    <property type="term" value="F:olfactory receptor activity"/>
    <property type="evidence" value="ECO:0007669"/>
    <property type="project" value="InterPro"/>
</dbReference>
<feature type="transmembrane region" description="Helical" evidence="11">
    <location>
        <begin position="98"/>
        <end position="120"/>
    </location>
</feature>
<evidence type="ECO:0000256" key="10">
    <source>
        <dbReference type="RuleBase" id="RU000688"/>
    </source>
</evidence>
<dbReference type="PROSITE" id="PS00237">
    <property type="entry name" value="G_PROTEIN_RECEP_F1_1"/>
    <property type="match status" value="1"/>
</dbReference>
<dbReference type="FunFam" id="1.20.1070.10:FF:000003">
    <property type="entry name" value="Olfactory receptor"/>
    <property type="match status" value="1"/>
</dbReference>
<feature type="transmembrane region" description="Helical" evidence="11">
    <location>
        <begin position="140"/>
        <end position="158"/>
    </location>
</feature>
<dbReference type="EMBL" id="JAACNH010000006">
    <property type="protein sequence ID" value="KAG8441069.1"/>
    <property type="molecule type" value="Genomic_DNA"/>
</dbReference>
<feature type="transmembrane region" description="Helical" evidence="11">
    <location>
        <begin position="57"/>
        <end position="78"/>
    </location>
</feature>
<sequence length="313" mass="36183">MDFPNQTILVDFMLSSLSTHHFTQLFLFIIFLLVYLFSFVCNLSMICLIWEVPRLHAPMYFFLSHLSLIDLCYSSTIIPKMLSDFLSEKKCISFYSCATQMFFFATFATAECFMVTSMAYDRYMAICQPLVYHISMNTRFCWWLVTGVYISSLVASLVHTITVFHFPLCGSNIINHFYCDIPPLLKLACRYTQIRKFVVFFLSVVMGIVSLVVILSSYIYIISTIIRMKSQGRSKAFSTCTSHLAVVVLFYTTVFCVYFRPSLGLDLGDIDKLFSIFYTVVSPLLNPLIYSFKNMEVKRALNHFLGLKEKLNF</sequence>
<keyword evidence="9 10" id="KW-0807">Transducer</keyword>
<dbReference type="Pfam" id="PF13853">
    <property type="entry name" value="7tm_4"/>
    <property type="match status" value="1"/>
</dbReference>
<reference evidence="13" key="1">
    <citation type="thesis" date="2020" institute="ProQuest LLC" country="789 East Eisenhower Parkway, Ann Arbor, MI, USA">
        <title>Comparative Genomics and Chromosome Evolution.</title>
        <authorList>
            <person name="Mudd A.B."/>
        </authorList>
    </citation>
    <scope>NUCLEOTIDE SEQUENCE</scope>
    <source>
        <strain evidence="13">Female2</strain>
        <tissue evidence="13">Blood</tissue>
    </source>
</reference>
<comment type="subcellular location">
    <subcellularLocation>
        <location evidence="1 11">Cell membrane</location>
        <topology evidence="1 11">Multi-pass membrane protein</topology>
    </subcellularLocation>
</comment>
<dbReference type="PRINTS" id="PR00237">
    <property type="entry name" value="GPCRRHODOPSN"/>
</dbReference>
<keyword evidence="14" id="KW-1185">Reference proteome</keyword>
<dbReference type="Proteomes" id="UP000812440">
    <property type="component" value="Chromosome 3"/>
</dbReference>
<dbReference type="InterPro" id="IPR000725">
    <property type="entry name" value="Olfact_rcpt"/>
</dbReference>
<comment type="caution">
    <text evidence="13">The sequence shown here is derived from an EMBL/GenBank/DDBJ whole genome shotgun (WGS) entry which is preliminary data.</text>
</comment>
<evidence type="ECO:0000256" key="5">
    <source>
        <dbReference type="ARBA" id="ARBA00022989"/>
    </source>
</evidence>
<evidence type="ECO:0000256" key="2">
    <source>
        <dbReference type="ARBA" id="ARBA00022475"/>
    </source>
</evidence>
<keyword evidence="8 10" id="KW-0675">Receptor</keyword>
<feature type="transmembrane region" description="Helical" evidence="11">
    <location>
        <begin position="242"/>
        <end position="261"/>
    </location>
</feature>
<evidence type="ECO:0000256" key="6">
    <source>
        <dbReference type="ARBA" id="ARBA00023040"/>
    </source>
</evidence>
<evidence type="ECO:0000256" key="7">
    <source>
        <dbReference type="ARBA" id="ARBA00023136"/>
    </source>
</evidence>
<feature type="transmembrane region" description="Helical" evidence="11">
    <location>
        <begin position="273"/>
        <end position="292"/>
    </location>
</feature>
<dbReference type="Gene3D" id="1.20.1070.10">
    <property type="entry name" value="Rhodopsin 7-helix transmembrane proteins"/>
    <property type="match status" value="1"/>
</dbReference>
<feature type="domain" description="G-protein coupled receptors family 1 profile" evidence="12">
    <location>
        <begin position="41"/>
        <end position="290"/>
    </location>
</feature>
<feature type="transmembrane region" description="Helical" evidence="11">
    <location>
        <begin position="197"/>
        <end position="221"/>
    </location>
</feature>
<gene>
    <name evidence="13" type="ORF">GDO86_006710</name>
</gene>
<organism evidence="13 14">
    <name type="scientific">Hymenochirus boettgeri</name>
    <name type="common">Congo dwarf clawed frog</name>
    <dbReference type="NCBI Taxonomy" id="247094"/>
    <lineage>
        <taxon>Eukaryota</taxon>
        <taxon>Metazoa</taxon>
        <taxon>Chordata</taxon>
        <taxon>Craniata</taxon>
        <taxon>Vertebrata</taxon>
        <taxon>Euteleostomi</taxon>
        <taxon>Amphibia</taxon>
        <taxon>Batrachia</taxon>
        <taxon>Anura</taxon>
        <taxon>Pipoidea</taxon>
        <taxon>Pipidae</taxon>
        <taxon>Pipinae</taxon>
        <taxon>Hymenochirus</taxon>
    </lineage>
</organism>
<comment type="similarity">
    <text evidence="10">Belongs to the G-protein coupled receptor 1 family.</text>
</comment>
<proteinExistence type="inferred from homology"/>
<accession>A0A8T2J7A2</accession>
<evidence type="ECO:0000256" key="1">
    <source>
        <dbReference type="ARBA" id="ARBA00004651"/>
    </source>
</evidence>